<accession>A0ABM0ZAS3</accession>
<dbReference type="RefSeq" id="XP_010512870.1">
    <property type="nucleotide sequence ID" value="XM_010514568.2"/>
</dbReference>
<reference evidence="5" key="2">
    <citation type="submission" date="2025-08" db="UniProtKB">
        <authorList>
            <consortium name="RefSeq"/>
        </authorList>
    </citation>
    <scope>IDENTIFICATION</scope>
    <source>
        <tissue evidence="5">Leaf</tissue>
    </source>
</reference>
<evidence type="ECO:0000313" key="5">
    <source>
        <dbReference type="RefSeq" id="XP_010512870.1"/>
    </source>
</evidence>
<dbReference type="Pfam" id="PF01419">
    <property type="entry name" value="Jacalin"/>
    <property type="match status" value="1"/>
</dbReference>
<feature type="domain" description="Jacalin-type lectin" evidence="3">
    <location>
        <begin position="3"/>
        <end position="152"/>
    </location>
</feature>
<evidence type="ECO:0000313" key="4">
    <source>
        <dbReference type="Proteomes" id="UP000694864"/>
    </source>
</evidence>
<dbReference type="PANTHER" id="PTHR47293:SF70">
    <property type="entry name" value="JACALIN-RELATED LECTIN 24-RELATED"/>
    <property type="match status" value="1"/>
</dbReference>
<protein>
    <submittedName>
        <fullName evidence="5">Jacalin-related lectin 24-like</fullName>
    </submittedName>
</protein>
<dbReference type="Proteomes" id="UP000694864">
    <property type="component" value="Chromosome 5"/>
</dbReference>
<sequence>MVVLKLGPLGEYDKIDHWEETGHDKISHIFVTFDDSSVTSIQFGYVENGDLVMSKKYGSDEENQSTRILRLNHESEFVIGISGEMRNCNISSLTFHTNEGKHEVLCAGSESDRTRPERFEFLAEIHDRREFGGFFGSCDYCSLCSIGLYLKPILSSDTLLSKKYDPVLFWLL</sequence>
<dbReference type="InterPro" id="IPR001229">
    <property type="entry name" value="Jacalin-like_lectin_dom"/>
</dbReference>
<name>A0ABM0ZAS3_CAMSA</name>
<dbReference type="PANTHER" id="PTHR47293">
    <property type="entry name" value="JACALIN-RELATED LECTIN 3"/>
    <property type="match status" value="1"/>
</dbReference>
<gene>
    <name evidence="5" type="primary">LOC104788788</name>
</gene>
<proteinExistence type="inferred from homology"/>
<dbReference type="InterPro" id="IPR036404">
    <property type="entry name" value="Jacalin-like_lectin_dom_sf"/>
</dbReference>
<dbReference type="Gene3D" id="2.100.10.30">
    <property type="entry name" value="Jacalin-like lectin domain"/>
    <property type="match status" value="1"/>
</dbReference>
<keyword evidence="2" id="KW-0430">Lectin</keyword>
<keyword evidence="4" id="KW-1185">Reference proteome</keyword>
<dbReference type="PROSITE" id="PS51752">
    <property type="entry name" value="JACALIN_LECTIN"/>
    <property type="match status" value="1"/>
</dbReference>
<reference evidence="4" key="1">
    <citation type="journal article" date="2014" name="Nat. Commun.">
        <title>The emerging biofuel crop Camelina sativa retains a highly undifferentiated hexaploid genome structure.</title>
        <authorList>
            <person name="Kagale S."/>
            <person name="Koh C."/>
            <person name="Nixon J."/>
            <person name="Bollina V."/>
            <person name="Clarke W.E."/>
            <person name="Tuteja R."/>
            <person name="Spillane C."/>
            <person name="Robinson S.J."/>
            <person name="Links M.G."/>
            <person name="Clarke C."/>
            <person name="Higgins E.E."/>
            <person name="Huebert T."/>
            <person name="Sharpe A.G."/>
            <person name="Parkin I.A."/>
        </authorList>
    </citation>
    <scope>NUCLEOTIDE SEQUENCE [LARGE SCALE GENOMIC DNA]</scope>
    <source>
        <strain evidence="4">cv. DH55</strain>
    </source>
</reference>
<comment type="similarity">
    <text evidence="1">Belongs to the jacalin lectin family.</text>
</comment>
<dbReference type="SMART" id="SM00915">
    <property type="entry name" value="Jacalin"/>
    <property type="match status" value="1"/>
</dbReference>
<evidence type="ECO:0000256" key="2">
    <source>
        <dbReference type="ARBA" id="ARBA00022734"/>
    </source>
</evidence>
<evidence type="ECO:0000259" key="3">
    <source>
        <dbReference type="PROSITE" id="PS51752"/>
    </source>
</evidence>
<dbReference type="SUPFAM" id="SSF51101">
    <property type="entry name" value="Mannose-binding lectins"/>
    <property type="match status" value="1"/>
</dbReference>
<dbReference type="GeneID" id="104788788"/>
<evidence type="ECO:0000256" key="1">
    <source>
        <dbReference type="ARBA" id="ARBA00006568"/>
    </source>
</evidence>
<organism evidence="4 5">
    <name type="scientific">Camelina sativa</name>
    <name type="common">False flax</name>
    <name type="synonym">Myagrum sativum</name>
    <dbReference type="NCBI Taxonomy" id="90675"/>
    <lineage>
        <taxon>Eukaryota</taxon>
        <taxon>Viridiplantae</taxon>
        <taxon>Streptophyta</taxon>
        <taxon>Embryophyta</taxon>
        <taxon>Tracheophyta</taxon>
        <taxon>Spermatophyta</taxon>
        <taxon>Magnoliopsida</taxon>
        <taxon>eudicotyledons</taxon>
        <taxon>Gunneridae</taxon>
        <taxon>Pentapetalae</taxon>
        <taxon>rosids</taxon>
        <taxon>malvids</taxon>
        <taxon>Brassicales</taxon>
        <taxon>Brassicaceae</taxon>
        <taxon>Camelineae</taxon>
        <taxon>Camelina</taxon>
    </lineage>
</organism>